<gene>
    <name evidence="1" type="ORF">Amon02_000649400</name>
</gene>
<reference evidence="1" key="1">
    <citation type="submission" date="2023-04" db="EMBL/GenBank/DDBJ databases">
        <title>Ambrosiozyma monospora NBRC 10751.</title>
        <authorList>
            <person name="Ichikawa N."/>
            <person name="Sato H."/>
            <person name="Tonouchi N."/>
        </authorList>
    </citation>
    <scope>NUCLEOTIDE SEQUENCE</scope>
    <source>
        <strain evidence="1">NBRC 10751</strain>
    </source>
</reference>
<proteinExistence type="predicted"/>
<dbReference type="Proteomes" id="UP001165064">
    <property type="component" value="Unassembled WGS sequence"/>
</dbReference>
<name>A0ACB5T9K0_AMBMO</name>
<evidence type="ECO:0000313" key="2">
    <source>
        <dbReference type="Proteomes" id="UP001165064"/>
    </source>
</evidence>
<dbReference type="EMBL" id="BSXS01005090">
    <property type="protein sequence ID" value="GME83912.1"/>
    <property type="molecule type" value="Genomic_DNA"/>
</dbReference>
<evidence type="ECO:0000313" key="1">
    <source>
        <dbReference type="EMBL" id="GME83912.1"/>
    </source>
</evidence>
<sequence>MSEPHQDKLSTKLEKVSRWLDSYGGETKGIHRYLPEERDTNVVRSLIKVSGLWLSACGGLTSMSSFFLGPLLFGLGYKDTLICGLFGMWVGCLVAAYCSTMGPRLGLRQMCGARYLFGPYGVKFVSLVTIVGYLGWSVTNCVLAGEILKWMSHGSLDLEVGVAISSVITLCIALFGIKYVLKFEGLTGIPIAIVVLLLYIIKSHFSTWLTQ</sequence>
<organism evidence="1 2">
    <name type="scientific">Ambrosiozyma monospora</name>
    <name type="common">Yeast</name>
    <name type="synonym">Endomycopsis monosporus</name>
    <dbReference type="NCBI Taxonomy" id="43982"/>
    <lineage>
        <taxon>Eukaryota</taxon>
        <taxon>Fungi</taxon>
        <taxon>Dikarya</taxon>
        <taxon>Ascomycota</taxon>
        <taxon>Saccharomycotina</taxon>
        <taxon>Pichiomycetes</taxon>
        <taxon>Pichiales</taxon>
        <taxon>Pichiaceae</taxon>
        <taxon>Ambrosiozyma</taxon>
    </lineage>
</organism>
<keyword evidence="2" id="KW-1185">Reference proteome</keyword>
<protein>
    <submittedName>
        <fullName evidence="1">Unnamed protein product</fullName>
    </submittedName>
</protein>
<accession>A0ACB5T9K0</accession>
<comment type="caution">
    <text evidence="1">The sequence shown here is derived from an EMBL/GenBank/DDBJ whole genome shotgun (WGS) entry which is preliminary data.</text>
</comment>